<sequence length="325" mass="37467">MLSRTASNVYWMARYMERAQNTARVLNIMYIMSLIPHEKNPDFTEWNAPLNITDTLNDFLSRYKSVTPRNVLLFMGFDQENPVSIYSSLKRARENARGVRGTITSEMWESINDTWLDYENFQKKAKNEADFRPIFDWVKQRAHLFNGITHGTILQDESFHFIQLGTSIERSDSTARIVDVKYHILLPDPKDIGGAADYYQWGALLRSVSAFTAFRKIYQQSITPMKVAEFLLLREDLPRSLHACLDQVVGTLSMIGGLSGGEVRRIAGEIHARLHFSRIEDIFKVGLHEYIEDFLKRIDALSNGIQMVYFSPEAHSGQTRQGRFQ</sequence>
<dbReference type="Pfam" id="PF04168">
    <property type="entry name" value="Alpha-E"/>
    <property type="match status" value="1"/>
</dbReference>
<protein>
    <submittedName>
        <fullName evidence="2">Lfe103p2</fullName>
    </submittedName>
</protein>
<evidence type="ECO:0000313" key="2">
    <source>
        <dbReference type="EMBL" id="AAO38269.1"/>
    </source>
</evidence>
<dbReference type="AlphaFoldDB" id="Q7X1N1"/>
<gene>
    <name evidence="2" type="primary">lfe103g2</name>
</gene>
<proteinExistence type="predicted"/>
<name>Q7X1N1_9BACT</name>
<reference evidence="2" key="1">
    <citation type="journal article" date="2003" name="Proc. Natl. Acad. Sci. U.S.A.">
        <title>Gene function analysis in environmental isolates: the nif regulon of the strict iron oxidizing bacterium Leptospirillum ferrooxidans.</title>
        <authorList>
            <person name="Parro V."/>
            <person name="Moreno-Paz M."/>
        </authorList>
    </citation>
    <scope>NUCLEOTIDE SEQUENCE</scope>
</reference>
<dbReference type="InterPro" id="IPR007296">
    <property type="entry name" value="DUF403"/>
</dbReference>
<feature type="domain" description="DUF403" evidence="1">
    <location>
        <begin position="1"/>
        <end position="310"/>
    </location>
</feature>
<dbReference type="PANTHER" id="PTHR34595">
    <property type="entry name" value="BLR5612 PROTEIN"/>
    <property type="match status" value="1"/>
</dbReference>
<accession>Q7X1N1</accession>
<dbReference type="EMBL" id="AY204357">
    <property type="protein sequence ID" value="AAO38269.1"/>
    <property type="molecule type" value="Genomic_DNA"/>
</dbReference>
<dbReference type="InterPro" id="IPR051680">
    <property type="entry name" value="ATP-dep_Glu-Cys_Ligase-2"/>
</dbReference>
<dbReference type="PANTHER" id="PTHR34595:SF7">
    <property type="entry name" value="SLL1039 PROTEIN"/>
    <property type="match status" value="1"/>
</dbReference>
<evidence type="ECO:0000259" key="1">
    <source>
        <dbReference type="Pfam" id="PF04168"/>
    </source>
</evidence>
<organism evidence="2">
    <name type="scientific">Leptospirillum ferrooxidans</name>
    <dbReference type="NCBI Taxonomy" id="180"/>
    <lineage>
        <taxon>Bacteria</taxon>
        <taxon>Pseudomonadati</taxon>
        <taxon>Nitrospirota</taxon>
        <taxon>Nitrospiria</taxon>
        <taxon>Nitrospirales</taxon>
        <taxon>Nitrospiraceae</taxon>
        <taxon>Leptospirillum</taxon>
    </lineage>
</organism>